<accession>A0ACC0XPK8</accession>
<gene>
    <name evidence="1" type="ORF">Pint_32795</name>
</gene>
<sequence length="265" mass="29699">MAYESQYDQQAPLMAKYECLLFDVDDTLYPLSSGLSKQCTKNIEEYMIQALGIEESKVSEVNRVLYKNYGTSMAGLKAIGYDFDNDDYHSYVHGRLPYENLKPDPIFSNADKVHVAKVLLKLGLEDCFDGIVNFESLNPTNKTTDYDENKDSEILGVDNDCSALPKTPIICKPFPDAFEQAFKTANINPEKTLFFDDSIRNIETGKSVGLHTVLVGTSRRTNSSDYALESIHNIREALPELWDANNKSESIKYSGKVAIETTVTA</sequence>
<protein>
    <submittedName>
        <fullName evidence="1">Uncharacterized protein</fullName>
    </submittedName>
</protein>
<comment type="caution">
    <text evidence="1">The sequence shown here is derived from an EMBL/GenBank/DDBJ whole genome shotgun (WGS) entry which is preliminary data.</text>
</comment>
<reference evidence="2" key="1">
    <citation type="journal article" date="2023" name="G3 (Bethesda)">
        <title>Genome assembly and association tests identify interacting loci associated with vigor, precocity, and sex in interspecific pistachio rootstocks.</title>
        <authorList>
            <person name="Palmer W."/>
            <person name="Jacygrad E."/>
            <person name="Sagayaradj S."/>
            <person name="Cavanaugh K."/>
            <person name="Han R."/>
            <person name="Bertier L."/>
            <person name="Beede B."/>
            <person name="Kafkas S."/>
            <person name="Golino D."/>
            <person name="Preece J."/>
            <person name="Michelmore R."/>
        </authorList>
    </citation>
    <scope>NUCLEOTIDE SEQUENCE [LARGE SCALE GENOMIC DNA]</scope>
</reference>
<name>A0ACC0XPK8_9ROSI</name>
<proteinExistence type="predicted"/>
<dbReference type="Proteomes" id="UP001163603">
    <property type="component" value="Chromosome 11"/>
</dbReference>
<keyword evidence="2" id="KW-1185">Reference proteome</keyword>
<organism evidence="1 2">
    <name type="scientific">Pistacia integerrima</name>
    <dbReference type="NCBI Taxonomy" id="434235"/>
    <lineage>
        <taxon>Eukaryota</taxon>
        <taxon>Viridiplantae</taxon>
        <taxon>Streptophyta</taxon>
        <taxon>Embryophyta</taxon>
        <taxon>Tracheophyta</taxon>
        <taxon>Spermatophyta</taxon>
        <taxon>Magnoliopsida</taxon>
        <taxon>eudicotyledons</taxon>
        <taxon>Gunneridae</taxon>
        <taxon>Pentapetalae</taxon>
        <taxon>rosids</taxon>
        <taxon>malvids</taxon>
        <taxon>Sapindales</taxon>
        <taxon>Anacardiaceae</taxon>
        <taxon>Pistacia</taxon>
    </lineage>
</organism>
<evidence type="ECO:0000313" key="1">
    <source>
        <dbReference type="EMBL" id="KAJ0020002.1"/>
    </source>
</evidence>
<evidence type="ECO:0000313" key="2">
    <source>
        <dbReference type="Proteomes" id="UP001163603"/>
    </source>
</evidence>
<dbReference type="EMBL" id="CM047746">
    <property type="protein sequence ID" value="KAJ0020002.1"/>
    <property type="molecule type" value="Genomic_DNA"/>
</dbReference>